<feature type="chain" id="PRO_5046711846" evidence="1">
    <location>
        <begin position="20"/>
        <end position="424"/>
    </location>
</feature>
<proteinExistence type="predicted"/>
<keyword evidence="3" id="KW-0378">Hydrolase</keyword>
<dbReference type="EMBL" id="JBBVGT010000002">
    <property type="protein sequence ID" value="MFB5944910.1"/>
    <property type="molecule type" value="Genomic_DNA"/>
</dbReference>
<evidence type="ECO:0000256" key="1">
    <source>
        <dbReference type="SAM" id="SignalP"/>
    </source>
</evidence>
<feature type="domain" description="Serine aminopeptidase S33" evidence="2">
    <location>
        <begin position="180"/>
        <end position="272"/>
    </location>
</feature>
<dbReference type="RefSeq" id="WP_375556469.1">
    <property type="nucleotide sequence ID" value="NZ_JBBVGT010000002.1"/>
</dbReference>
<accession>A0ABV5CBX8</accession>
<reference evidence="3 4" key="1">
    <citation type="submission" date="2024-04" db="EMBL/GenBank/DDBJ databases">
        <title>Albibacterium profundi sp. nov., isolated from sediment of the Challenger Deep of Mariana Trench.</title>
        <authorList>
            <person name="Wang Y."/>
        </authorList>
    </citation>
    <scope>NUCLEOTIDE SEQUENCE [LARGE SCALE GENOMIC DNA]</scope>
    <source>
        <strain evidence="3 4">RHL897</strain>
    </source>
</reference>
<dbReference type="Proteomes" id="UP001580928">
    <property type="component" value="Unassembled WGS sequence"/>
</dbReference>
<comment type="caution">
    <text evidence="3">The sequence shown here is derived from an EMBL/GenBank/DDBJ whole genome shotgun (WGS) entry which is preliminary data.</text>
</comment>
<feature type="signal peptide" evidence="1">
    <location>
        <begin position="1"/>
        <end position="19"/>
    </location>
</feature>
<organism evidence="3 4">
    <name type="scientific">Albibacterium profundi</name>
    <dbReference type="NCBI Taxonomy" id="3134906"/>
    <lineage>
        <taxon>Bacteria</taxon>
        <taxon>Pseudomonadati</taxon>
        <taxon>Bacteroidota</taxon>
        <taxon>Sphingobacteriia</taxon>
        <taxon>Sphingobacteriales</taxon>
        <taxon>Sphingobacteriaceae</taxon>
        <taxon>Albibacterium</taxon>
    </lineage>
</organism>
<sequence length="424" mass="45698">MKRISLSLLFLISVAFVQAQNPMHPTVTKFNTYYSSNQADSIFLLFNAKMKDAVKPEGATMLVNQLKSGLGTIVKTRKVESPAPGVNEYRISFEKPIVDLALIIQEDSIAGIWQRPVENTSSDSTVQASPDNFSVDNDYGTLYGTLVLPEVEGKVPVVLMIAGSGPTDRNMNQGAALKTNSALQLAEALAKNGIASLRYDKRGVGKSADAIGTSDVVLGDFIEDAELFVAKLQADARFSNVIVLGHSEGSIIGSVASLESKPTAFISLCGPANPLLDLVRTQIKGSISPENLLIANEVLDSLKAGKTFSRNLPPALAPLFHPSVQPYLISTNQYRPTTIVSVLEIPILIVGGDNDLQVRIQETNLLAKAAKKATVHRIHSMNHILKSAPTDRAGNLATYNRPDLPLHPDLAPILIDFIKKVSKI</sequence>
<dbReference type="Gene3D" id="3.40.50.1820">
    <property type="entry name" value="alpha/beta hydrolase"/>
    <property type="match status" value="1"/>
</dbReference>
<dbReference type="GO" id="GO:0016787">
    <property type="term" value="F:hydrolase activity"/>
    <property type="evidence" value="ECO:0007669"/>
    <property type="project" value="UniProtKB-KW"/>
</dbReference>
<evidence type="ECO:0000313" key="4">
    <source>
        <dbReference type="Proteomes" id="UP001580928"/>
    </source>
</evidence>
<protein>
    <submittedName>
        <fullName evidence="3">Alpha/beta hydrolase</fullName>
    </submittedName>
</protein>
<dbReference type="InterPro" id="IPR029058">
    <property type="entry name" value="AB_hydrolase_fold"/>
</dbReference>
<keyword evidence="4" id="KW-1185">Reference proteome</keyword>
<evidence type="ECO:0000259" key="2">
    <source>
        <dbReference type="Pfam" id="PF12146"/>
    </source>
</evidence>
<gene>
    <name evidence="3" type="ORF">WKR92_03610</name>
</gene>
<dbReference type="InterPro" id="IPR053145">
    <property type="entry name" value="AB_hydrolase_Est10"/>
</dbReference>
<dbReference type="Pfam" id="PF12146">
    <property type="entry name" value="Hydrolase_4"/>
    <property type="match status" value="1"/>
</dbReference>
<keyword evidence="1" id="KW-0732">Signal</keyword>
<dbReference type="InterPro" id="IPR022742">
    <property type="entry name" value="Hydrolase_4"/>
</dbReference>
<dbReference type="PANTHER" id="PTHR43265">
    <property type="entry name" value="ESTERASE ESTD"/>
    <property type="match status" value="1"/>
</dbReference>
<dbReference type="SUPFAM" id="SSF53474">
    <property type="entry name" value="alpha/beta-Hydrolases"/>
    <property type="match status" value="1"/>
</dbReference>
<name>A0ABV5CBX8_9SPHI</name>
<evidence type="ECO:0000313" key="3">
    <source>
        <dbReference type="EMBL" id="MFB5944910.1"/>
    </source>
</evidence>
<dbReference type="PANTHER" id="PTHR43265:SF1">
    <property type="entry name" value="ESTERASE ESTD"/>
    <property type="match status" value="1"/>
</dbReference>